<dbReference type="HOGENOM" id="CLU_2394780_0_0_6"/>
<gene>
    <name evidence="1" type="ordered locus">ESA_02749</name>
</gene>
<reference evidence="1 2" key="1">
    <citation type="journal article" date="2010" name="PLoS ONE">
        <title>Genome sequence of Cronobacter sakazakii BAA-894 and comparative genomic hybridization analysis with other Cronobacter species.</title>
        <authorList>
            <person name="Kucerova E."/>
            <person name="Clifton S.W."/>
            <person name="Xia X.Q."/>
            <person name="Long F."/>
            <person name="Porwollik S."/>
            <person name="Fulton L."/>
            <person name="Fronick C."/>
            <person name="Minx P."/>
            <person name="Kyung K."/>
            <person name="Warren W."/>
            <person name="Fulton R."/>
            <person name="Feng D."/>
            <person name="Wollam A."/>
            <person name="Shah N."/>
            <person name="Bhonagiri V."/>
            <person name="Nash W.E."/>
            <person name="Hallsworth-Pepin K."/>
            <person name="Wilson R.K."/>
            <person name="McClelland M."/>
            <person name="Forsythe S.J."/>
        </authorList>
    </citation>
    <scope>NUCLEOTIDE SEQUENCE [LARGE SCALE GENOMIC DNA]</scope>
    <source>
        <strain evidence="1 2">ATCC BAA-894</strain>
    </source>
</reference>
<evidence type="ECO:0000313" key="2">
    <source>
        <dbReference type="Proteomes" id="UP000000260"/>
    </source>
</evidence>
<name>A7MNN4_CROS8</name>
<keyword evidence="2" id="KW-1185">Reference proteome</keyword>
<sequence>MDNGQLTVNLKLIASALKLTRHDLVEIVREGGMEISSTHADKWLRAKGATKIATGNSADYGAHINRTETIKDDEFRAFCIGLKPWLDKLSAEK</sequence>
<dbReference type="Proteomes" id="UP000000260">
    <property type="component" value="Chromosome"/>
</dbReference>
<dbReference type="RefSeq" id="WP_012125412.1">
    <property type="nucleotide sequence ID" value="NC_009778.1"/>
</dbReference>
<accession>A7MNN4</accession>
<dbReference type="KEGG" id="esa:ESA_02749"/>
<dbReference type="PATRIC" id="fig|290339.8.peg.2446"/>
<protein>
    <submittedName>
        <fullName evidence="1">Uncharacterized protein</fullName>
    </submittedName>
</protein>
<dbReference type="EMBL" id="CP000783">
    <property type="protein sequence ID" value="ABU77981.1"/>
    <property type="molecule type" value="Genomic_DNA"/>
</dbReference>
<proteinExistence type="predicted"/>
<evidence type="ECO:0000313" key="1">
    <source>
        <dbReference type="EMBL" id="ABU77981.1"/>
    </source>
</evidence>
<dbReference type="AlphaFoldDB" id="A7MNN4"/>
<organism evidence="1 2">
    <name type="scientific">Cronobacter sakazakii (strain ATCC BAA-894)</name>
    <name type="common">Enterobacter sakazakii</name>
    <dbReference type="NCBI Taxonomy" id="290339"/>
    <lineage>
        <taxon>Bacteria</taxon>
        <taxon>Pseudomonadati</taxon>
        <taxon>Pseudomonadota</taxon>
        <taxon>Gammaproteobacteria</taxon>
        <taxon>Enterobacterales</taxon>
        <taxon>Enterobacteriaceae</taxon>
        <taxon>Cronobacter</taxon>
    </lineage>
</organism>